<protein>
    <submittedName>
        <fullName evidence="1">Uncharacterized protein</fullName>
    </submittedName>
</protein>
<organism evidence="1">
    <name type="scientific">Rhizophora mucronata</name>
    <name type="common">Asiatic mangrove</name>
    <dbReference type="NCBI Taxonomy" id="61149"/>
    <lineage>
        <taxon>Eukaryota</taxon>
        <taxon>Viridiplantae</taxon>
        <taxon>Streptophyta</taxon>
        <taxon>Embryophyta</taxon>
        <taxon>Tracheophyta</taxon>
        <taxon>Spermatophyta</taxon>
        <taxon>Magnoliopsida</taxon>
        <taxon>eudicotyledons</taxon>
        <taxon>Gunneridae</taxon>
        <taxon>Pentapetalae</taxon>
        <taxon>rosids</taxon>
        <taxon>fabids</taxon>
        <taxon>Malpighiales</taxon>
        <taxon>Rhizophoraceae</taxon>
        <taxon>Rhizophora</taxon>
    </lineage>
</organism>
<accession>A0A2P2QFE3</accession>
<dbReference type="AlphaFoldDB" id="A0A2P2QFE3"/>
<reference evidence="1" key="1">
    <citation type="submission" date="2018-02" db="EMBL/GenBank/DDBJ databases">
        <title>Rhizophora mucronata_Transcriptome.</title>
        <authorList>
            <person name="Meera S.P."/>
            <person name="Sreeshan A."/>
            <person name="Augustine A."/>
        </authorList>
    </citation>
    <scope>NUCLEOTIDE SEQUENCE</scope>
    <source>
        <tissue evidence="1">Leaf</tissue>
    </source>
</reference>
<dbReference type="EMBL" id="GGEC01085130">
    <property type="protein sequence ID" value="MBX65614.1"/>
    <property type="molecule type" value="Transcribed_RNA"/>
</dbReference>
<sequence length="31" mass="3679">MKVLIPNWHHRRPNDSCLTVLFTTYNLIPQA</sequence>
<proteinExistence type="predicted"/>
<name>A0A2P2QFE3_RHIMU</name>
<evidence type="ECO:0000313" key="1">
    <source>
        <dbReference type="EMBL" id="MBX65614.1"/>
    </source>
</evidence>